<dbReference type="VEuPathDB" id="FungiDB:PC110_g19335"/>
<evidence type="ECO:0000313" key="2">
    <source>
        <dbReference type="Proteomes" id="UP000736787"/>
    </source>
</evidence>
<evidence type="ECO:0000313" key="1">
    <source>
        <dbReference type="EMBL" id="KAG2906851.1"/>
    </source>
</evidence>
<protein>
    <submittedName>
        <fullName evidence="1">Uncharacterized protein</fullName>
    </submittedName>
</protein>
<name>A0A8T1BQQ8_9STRA</name>
<proteinExistence type="predicted"/>
<dbReference type="AlphaFoldDB" id="A0A8T1BQQ8"/>
<sequence length="223" mass="25096">MYLTLALAARSKKRIVPSAIASRMPFSSTLFDRSHVSSRSSTRRTLTTTFNTEKQPSMGFQTEHRVTLQDDLIILRWVLTRRCAADGKVSSALAKYTTKTTRPDMKLYLKPSQHTKQAQFMVLASETWPGMLAEARANYHKQKKTFDGAFVVHLLIYAAKEVRQGIRRATPTRIAEAAEAIDSYLGERQDVHVGDIARTHWAISQARQPDDAGVTLPESATFR</sequence>
<comment type="caution">
    <text evidence="1">The sequence shown here is derived from an EMBL/GenBank/DDBJ whole genome shotgun (WGS) entry which is preliminary data.</text>
</comment>
<reference evidence="1" key="1">
    <citation type="submission" date="2018-10" db="EMBL/GenBank/DDBJ databases">
        <title>Effector identification in a new, highly contiguous assembly of the strawberry crown rot pathogen Phytophthora cactorum.</title>
        <authorList>
            <person name="Armitage A.D."/>
            <person name="Nellist C.F."/>
            <person name="Bates H."/>
            <person name="Vickerstaff R.J."/>
            <person name="Harrison R.J."/>
        </authorList>
    </citation>
    <scope>NUCLEOTIDE SEQUENCE</scope>
    <source>
        <strain evidence="1">4040</strain>
    </source>
</reference>
<dbReference type="EMBL" id="RCMK01000945">
    <property type="protein sequence ID" value="KAG2906851.1"/>
    <property type="molecule type" value="Genomic_DNA"/>
</dbReference>
<dbReference type="Proteomes" id="UP000736787">
    <property type="component" value="Unassembled WGS sequence"/>
</dbReference>
<organism evidence="1 2">
    <name type="scientific">Phytophthora cactorum</name>
    <dbReference type="NCBI Taxonomy" id="29920"/>
    <lineage>
        <taxon>Eukaryota</taxon>
        <taxon>Sar</taxon>
        <taxon>Stramenopiles</taxon>
        <taxon>Oomycota</taxon>
        <taxon>Peronosporomycetes</taxon>
        <taxon>Peronosporales</taxon>
        <taxon>Peronosporaceae</taxon>
        <taxon>Phytophthora</taxon>
    </lineage>
</organism>
<accession>A0A8T1BQQ8</accession>
<gene>
    <name evidence="1" type="ORF">PC117_g20385</name>
</gene>